<protein>
    <submittedName>
        <fullName evidence="4">N-acetylneuraminate epimerase</fullName>
    </submittedName>
</protein>
<dbReference type="SUPFAM" id="SSF117281">
    <property type="entry name" value="Kelch motif"/>
    <property type="match status" value="1"/>
</dbReference>
<reference evidence="5" key="1">
    <citation type="submission" date="2016-10" db="EMBL/GenBank/DDBJ databases">
        <authorList>
            <person name="Varghese N."/>
            <person name="Submissions S."/>
        </authorList>
    </citation>
    <scope>NUCLEOTIDE SEQUENCE [LARGE SCALE GENOMIC DNA]</scope>
    <source>
        <strain evidence="5">CGMCC 1.7062</strain>
    </source>
</reference>
<dbReference type="InterPro" id="IPR019936">
    <property type="entry name" value="NanM_proteobact"/>
</dbReference>
<evidence type="ECO:0000256" key="2">
    <source>
        <dbReference type="ARBA" id="ARBA00022737"/>
    </source>
</evidence>
<organism evidence="4 5">
    <name type="scientific">Vibrio hangzhouensis</name>
    <dbReference type="NCBI Taxonomy" id="462991"/>
    <lineage>
        <taxon>Bacteria</taxon>
        <taxon>Pseudomonadati</taxon>
        <taxon>Pseudomonadota</taxon>
        <taxon>Gammaproteobacteria</taxon>
        <taxon>Vibrionales</taxon>
        <taxon>Vibrionaceae</taxon>
        <taxon>Vibrio</taxon>
    </lineage>
</organism>
<keyword evidence="2" id="KW-0677">Repeat</keyword>
<dbReference type="AlphaFoldDB" id="A0A1H5VJK8"/>
<keyword evidence="1" id="KW-0880">Kelch repeat</keyword>
<evidence type="ECO:0000256" key="3">
    <source>
        <dbReference type="SAM" id="SignalP"/>
    </source>
</evidence>
<keyword evidence="5" id="KW-1185">Reference proteome</keyword>
<feature type="chain" id="PRO_5009287272" evidence="3">
    <location>
        <begin position="25"/>
        <end position="384"/>
    </location>
</feature>
<feature type="signal peptide" evidence="3">
    <location>
        <begin position="1"/>
        <end position="24"/>
    </location>
</feature>
<keyword evidence="3" id="KW-0732">Signal</keyword>
<dbReference type="EMBL" id="FNVG01000004">
    <property type="protein sequence ID" value="SEF87555.1"/>
    <property type="molecule type" value="Genomic_DNA"/>
</dbReference>
<dbReference type="Gene3D" id="2.120.10.80">
    <property type="entry name" value="Kelch-type beta propeller"/>
    <property type="match status" value="2"/>
</dbReference>
<dbReference type="Proteomes" id="UP000236721">
    <property type="component" value="Unassembled WGS sequence"/>
</dbReference>
<dbReference type="NCBIfam" id="TIGR03547">
    <property type="entry name" value="muta_rot_YjhT"/>
    <property type="match status" value="1"/>
</dbReference>
<evidence type="ECO:0000256" key="1">
    <source>
        <dbReference type="ARBA" id="ARBA00022441"/>
    </source>
</evidence>
<dbReference type="RefSeq" id="WP_103879503.1">
    <property type="nucleotide sequence ID" value="NZ_FNVG01000004.1"/>
</dbReference>
<dbReference type="InterPro" id="IPR015915">
    <property type="entry name" value="Kelch-typ_b-propeller"/>
</dbReference>
<dbReference type="PANTHER" id="PTHR23244">
    <property type="entry name" value="KELCH REPEAT DOMAIN"/>
    <property type="match status" value="1"/>
</dbReference>
<dbReference type="OrthoDB" id="198899at2"/>
<gene>
    <name evidence="4" type="ORF">SAMN04488244_104238</name>
</gene>
<name>A0A1H5VJK8_9VIBR</name>
<dbReference type="Pfam" id="PF24996">
    <property type="entry name" value="NANM"/>
    <property type="match status" value="1"/>
</dbReference>
<dbReference type="NCBIfam" id="NF010730">
    <property type="entry name" value="PRK14131.1"/>
    <property type="match status" value="1"/>
</dbReference>
<dbReference type="InterPro" id="IPR056734">
    <property type="entry name" value="NANM"/>
</dbReference>
<evidence type="ECO:0000313" key="4">
    <source>
        <dbReference type="EMBL" id="SEF87555.1"/>
    </source>
</evidence>
<evidence type="ECO:0000313" key="5">
    <source>
        <dbReference type="Proteomes" id="UP000236721"/>
    </source>
</evidence>
<accession>A0A1H5VJK8</accession>
<sequence>MNTRNHFLATSLVLALLSSTHALAAQNWPDLPQGIKSGISAQVGDKLFAGLGSSGSAFYMLDMTKPELGWQQQNDFIGPARNGATATAVGNKIYIFGGAGKETTSAKSPILFDSVYQFDITKNQWSKVDSTSPVGLLGASSYSPDGKQVVFFGGYNKPYFDQYLSDISTTDKKTQPEKWQAIVDNYMGMAPRDYKWNDKVISYFPDSNTWQTIDGSPYVPNCGSALIANQQTATLISGEIKPGLRTSEVKQYQFGAPQPWKSLYALPAPGNQSTQEGVAGAYSGESNGVMIVAGGANFHGAKKAFEQGKLFAHNGFSKAFNPEVYVLKDDLWQQANNLPEGIAYGASFTTKAGVLIAGGEKSDRSASKKVYLLSWNGNSVDIQD</sequence>
<proteinExistence type="predicted"/>
<dbReference type="PANTHER" id="PTHR23244:SF471">
    <property type="entry name" value="GUANINE NUCLEOTIDE-BINDING PROTEIN SUBUNIT BETA 1-RELATED"/>
    <property type="match status" value="1"/>
</dbReference>